<dbReference type="EnsemblProtists" id="EKX53013">
    <property type="protein sequence ID" value="EKX53013"/>
    <property type="gene ID" value="GUITHDRAFT_133401"/>
</dbReference>
<name>L1JY39_GUITC</name>
<reference evidence="3" key="3">
    <citation type="submission" date="2015-06" db="UniProtKB">
        <authorList>
            <consortium name="EnsemblProtists"/>
        </authorList>
    </citation>
    <scope>IDENTIFICATION</scope>
</reference>
<dbReference type="STRING" id="905079.L1JY39"/>
<accession>L1JY39</accession>
<sequence>MGVIPRHRTEMMQRQNGKSGRCLTIALICLYLLQSEAIEMPGSIDGPLSPEAHAQTYNNPTCMELMKYNRWRSWARRQVVDIGFAPSLIRICCVCLTNTESSKIAETHVKSFIASNGLHHRLTVESRGAGGGRKDWFLPNGWSSFHGKEPEPALTEVAAEFRLWLSGNARPINPECIQDSDQILCYGKEAHDELLRAASHWEKAGLVHDYKGKIRLMPGIRDAAHVEAEWNPAALKWKEGDSKEKAREAIEAFLEDSKLFLESLNLTKS</sequence>
<reference evidence="4" key="2">
    <citation type="submission" date="2012-11" db="EMBL/GenBank/DDBJ databases">
        <authorList>
            <person name="Kuo A."/>
            <person name="Curtis B.A."/>
            <person name="Tanifuji G."/>
            <person name="Burki F."/>
            <person name="Gruber A."/>
            <person name="Irimia M."/>
            <person name="Maruyama S."/>
            <person name="Arias M.C."/>
            <person name="Ball S.G."/>
            <person name="Gile G.H."/>
            <person name="Hirakawa Y."/>
            <person name="Hopkins J.F."/>
            <person name="Rensing S.A."/>
            <person name="Schmutz J."/>
            <person name="Symeonidi A."/>
            <person name="Elias M."/>
            <person name="Eveleigh R.J."/>
            <person name="Herman E.K."/>
            <person name="Klute M.J."/>
            <person name="Nakayama T."/>
            <person name="Obornik M."/>
            <person name="Reyes-Prieto A."/>
            <person name="Armbrust E.V."/>
            <person name="Aves S.J."/>
            <person name="Beiko R.G."/>
            <person name="Coutinho P."/>
            <person name="Dacks J.B."/>
            <person name="Durnford D.G."/>
            <person name="Fast N.M."/>
            <person name="Green B.R."/>
            <person name="Grisdale C."/>
            <person name="Hempe F."/>
            <person name="Henrissat B."/>
            <person name="Hoppner M.P."/>
            <person name="Ishida K.-I."/>
            <person name="Kim E."/>
            <person name="Koreny L."/>
            <person name="Kroth P.G."/>
            <person name="Liu Y."/>
            <person name="Malik S.-B."/>
            <person name="Maier U.G."/>
            <person name="McRose D."/>
            <person name="Mock T."/>
            <person name="Neilson J.A."/>
            <person name="Onodera N.T."/>
            <person name="Poole A.M."/>
            <person name="Pritham E.J."/>
            <person name="Richards T.A."/>
            <person name="Rocap G."/>
            <person name="Roy S.W."/>
            <person name="Sarai C."/>
            <person name="Schaack S."/>
            <person name="Shirato S."/>
            <person name="Slamovits C.H."/>
            <person name="Spencer D.F."/>
            <person name="Suzuki S."/>
            <person name="Worden A.Z."/>
            <person name="Zauner S."/>
            <person name="Barry K."/>
            <person name="Bell C."/>
            <person name="Bharti A.K."/>
            <person name="Crow J.A."/>
            <person name="Grimwood J."/>
            <person name="Kramer R."/>
            <person name="Lindquist E."/>
            <person name="Lucas S."/>
            <person name="Salamov A."/>
            <person name="McFadden G.I."/>
            <person name="Lane C.E."/>
            <person name="Keeling P.J."/>
            <person name="Gray M.W."/>
            <person name="Grigoriev I.V."/>
            <person name="Archibald J.M."/>
        </authorList>
    </citation>
    <scope>NUCLEOTIDE SEQUENCE</scope>
    <source>
        <strain evidence="4">CCMP2712</strain>
    </source>
</reference>
<reference evidence="2 4" key="1">
    <citation type="journal article" date="2012" name="Nature">
        <title>Algal genomes reveal evolutionary mosaicism and the fate of nucleomorphs.</title>
        <authorList>
            <consortium name="DOE Joint Genome Institute"/>
            <person name="Curtis B.A."/>
            <person name="Tanifuji G."/>
            <person name="Burki F."/>
            <person name="Gruber A."/>
            <person name="Irimia M."/>
            <person name="Maruyama S."/>
            <person name="Arias M.C."/>
            <person name="Ball S.G."/>
            <person name="Gile G.H."/>
            <person name="Hirakawa Y."/>
            <person name="Hopkins J.F."/>
            <person name="Kuo A."/>
            <person name="Rensing S.A."/>
            <person name="Schmutz J."/>
            <person name="Symeonidi A."/>
            <person name="Elias M."/>
            <person name="Eveleigh R.J."/>
            <person name="Herman E.K."/>
            <person name="Klute M.J."/>
            <person name="Nakayama T."/>
            <person name="Obornik M."/>
            <person name="Reyes-Prieto A."/>
            <person name="Armbrust E.V."/>
            <person name="Aves S.J."/>
            <person name="Beiko R.G."/>
            <person name="Coutinho P."/>
            <person name="Dacks J.B."/>
            <person name="Durnford D.G."/>
            <person name="Fast N.M."/>
            <person name="Green B.R."/>
            <person name="Grisdale C.J."/>
            <person name="Hempel F."/>
            <person name="Henrissat B."/>
            <person name="Hoppner M.P."/>
            <person name="Ishida K."/>
            <person name="Kim E."/>
            <person name="Koreny L."/>
            <person name="Kroth P.G."/>
            <person name="Liu Y."/>
            <person name="Malik S.B."/>
            <person name="Maier U.G."/>
            <person name="McRose D."/>
            <person name="Mock T."/>
            <person name="Neilson J.A."/>
            <person name="Onodera N.T."/>
            <person name="Poole A.M."/>
            <person name="Pritham E.J."/>
            <person name="Richards T.A."/>
            <person name="Rocap G."/>
            <person name="Roy S.W."/>
            <person name="Sarai C."/>
            <person name="Schaack S."/>
            <person name="Shirato S."/>
            <person name="Slamovits C.H."/>
            <person name="Spencer D.F."/>
            <person name="Suzuki S."/>
            <person name="Worden A.Z."/>
            <person name="Zauner S."/>
            <person name="Barry K."/>
            <person name="Bell C."/>
            <person name="Bharti A.K."/>
            <person name="Crow J.A."/>
            <person name="Grimwood J."/>
            <person name="Kramer R."/>
            <person name="Lindquist E."/>
            <person name="Lucas S."/>
            <person name="Salamov A."/>
            <person name="McFadden G.I."/>
            <person name="Lane C.E."/>
            <person name="Keeling P.J."/>
            <person name="Gray M.W."/>
            <person name="Grigoriev I.V."/>
            <person name="Archibald J.M."/>
        </authorList>
    </citation>
    <scope>NUCLEOTIDE SEQUENCE</scope>
    <source>
        <strain evidence="2 4">CCMP2712</strain>
    </source>
</reference>
<evidence type="ECO:0000313" key="4">
    <source>
        <dbReference type="Proteomes" id="UP000011087"/>
    </source>
</evidence>
<dbReference type="EMBL" id="JH992971">
    <property type="protein sequence ID" value="EKX53013.1"/>
    <property type="molecule type" value="Genomic_DNA"/>
</dbReference>
<evidence type="ECO:0000313" key="2">
    <source>
        <dbReference type="EMBL" id="EKX53013.1"/>
    </source>
</evidence>
<gene>
    <name evidence="2" type="ORF">GUITHDRAFT_133401</name>
</gene>
<protein>
    <submittedName>
        <fullName evidence="2 3">Uncharacterized protein</fullName>
    </submittedName>
</protein>
<dbReference type="Gene3D" id="3.40.50.2300">
    <property type="match status" value="1"/>
</dbReference>
<dbReference type="InterPro" id="IPR036196">
    <property type="entry name" value="Ptyr_pPase_sf"/>
</dbReference>
<evidence type="ECO:0000313" key="3">
    <source>
        <dbReference type="EnsemblProtists" id="EKX53013"/>
    </source>
</evidence>
<dbReference type="SUPFAM" id="SSF52788">
    <property type="entry name" value="Phosphotyrosine protein phosphatases I"/>
    <property type="match status" value="1"/>
</dbReference>
<evidence type="ECO:0000256" key="1">
    <source>
        <dbReference type="SAM" id="SignalP"/>
    </source>
</evidence>
<organism evidence="2">
    <name type="scientific">Guillardia theta (strain CCMP2712)</name>
    <name type="common">Cryptophyte</name>
    <dbReference type="NCBI Taxonomy" id="905079"/>
    <lineage>
        <taxon>Eukaryota</taxon>
        <taxon>Cryptophyceae</taxon>
        <taxon>Pyrenomonadales</taxon>
        <taxon>Geminigeraceae</taxon>
        <taxon>Guillardia</taxon>
    </lineage>
</organism>
<proteinExistence type="predicted"/>
<dbReference type="KEGG" id="gtt:GUITHDRAFT_133401"/>
<dbReference type="AlphaFoldDB" id="L1JY39"/>
<keyword evidence="4" id="KW-1185">Reference proteome</keyword>
<dbReference type="GeneID" id="17309841"/>
<keyword evidence="1" id="KW-0732">Signal</keyword>
<feature type="chain" id="PRO_5008771912" evidence="1">
    <location>
        <begin position="38"/>
        <end position="269"/>
    </location>
</feature>
<dbReference type="Proteomes" id="UP000011087">
    <property type="component" value="Unassembled WGS sequence"/>
</dbReference>
<dbReference type="RefSeq" id="XP_005839993.1">
    <property type="nucleotide sequence ID" value="XM_005839936.1"/>
</dbReference>
<dbReference type="HOGENOM" id="CLU_1036053_0_0_1"/>
<feature type="signal peptide" evidence="1">
    <location>
        <begin position="1"/>
        <end position="37"/>
    </location>
</feature>
<dbReference type="PaxDb" id="55529-EKX53013"/>